<feature type="compositionally biased region" description="Low complexity" evidence="1">
    <location>
        <begin position="240"/>
        <end position="255"/>
    </location>
</feature>
<name>R7W6S6_AEGTA</name>
<dbReference type="ExpressionAtlas" id="R7W6S6">
    <property type="expression patterns" value="baseline"/>
</dbReference>
<dbReference type="Pfam" id="PF14299">
    <property type="entry name" value="PP2"/>
    <property type="match status" value="1"/>
</dbReference>
<accession>R7W6S6</accession>
<feature type="region of interest" description="Disordered" evidence="1">
    <location>
        <begin position="217"/>
        <end position="269"/>
    </location>
</feature>
<proteinExistence type="predicted"/>
<dbReference type="AlphaFoldDB" id="R7W6S6"/>
<evidence type="ECO:0000313" key="2">
    <source>
        <dbReference type="EnsemblPlants" id="EMT16413"/>
    </source>
</evidence>
<organism evidence="2">
    <name type="scientific">Aegilops tauschii</name>
    <name type="common">Tausch's goatgrass</name>
    <name type="synonym">Aegilops squarrosa</name>
    <dbReference type="NCBI Taxonomy" id="37682"/>
    <lineage>
        <taxon>Eukaryota</taxon>
        <taxon>Viridiplantae</taxon>
        <taxon>Streptophyta</taxon>
        <taxon>Embryophyta</taxon>
        <taxon>Tracheophyta</taxon>
        <taxon>Spermatophyta</taxon>
        <taxon>Magnoliopsida</taxon>
        <taxon>Liliopsida</taxon>
        <taxon>Poales</taxon>
        <taxon>Poaceae</taxon>
        <taxon>BOP clade</taxon>
        <taxon>Pooideae</taxon>
        <taxon>Triticodae</taxon>
        <taxon>Triticeae</taxon>
        <taxon>Triticinae</taxon>
        <taxon>Aegilops</taxon>
    </lineage>
</organism>
<dbReference type="InterPro" id="IPR025886">
    <property type="entry name" value="PP2-like"/>
</dbReference>
<reference evidence="2" key="1">
    <citation type="submission" date="2015-06" db="UniProtKB">
        <authorList>
            <consortium name="EnsemblPlants"/>
        </authorList>
    </citation>
    <scope>IDENTIFICATION</scope>
</reference>
<dbReference type="PANTHER" id="PTHR32278">
    <property type="entry name" value="F-BOX DOMAIN-CONTAINING PROTEIN"/>
    <property type="match status" value="1"/>
</dbReference>
<protein>
    <submittedName>
        <fullName evidence="2">Uncharacterized protein</fullName>
    </submittedName>
</protein>
<dbReference type="PANTHER" id="PTHR32278:SF111">
    <property type="entry name" value="F-BOX PROTEIN PP2-B12-RELATED"/>
    <property type="match status" value="1"/>
</dbReference>
<evidence type="ECO:0000256" key="1">
    <source>
        <dbReference type="SAM" id="MobiDB-lite"/>
    </source>
</evidence>
<sequence length="543" mass="60347">MDGLEFFEEAESGLVPRAHAGDILVGGINVVESMVASIHEARGRSSDVMSSKPMDGSSGKEQFQGADTNVGSFRNGGSEVVGDSNDMAAQNTATESMGVGDEGDAEDVVVNKTKILCWTRRVRIGNAPEERDANPSRSLPWMLQCKLMQTTRKTLQGKPLQSNSRSTRCGCPALMRILKSDDKGWYICSATAEKQHFGPTKNRCKVPRNVQIALGRHQRRDQRGALRQAATKHHTNSQLRGVGSVRSAGSRGTRAQHVRGTGGLPKAPRKSPRCSRLVLPWAFLAAADSDAVWSCFLPHDLPQFAQGVLRRAPPSKKGLFRCLSDQPALLPGKLVSMRLDRATGAKCYMLSARSLPISWGETRQYWEWIKLRSHEIQANNRFSEAAQLRGVWWLLIRGKIHSTMLCRNSKYAAYMVFKLADEFTKLDFPFQEASISVGGNDSSTCQVCLQAYMEDGDDGVPRKHILRSSWEIRLPRMKRRAIRLTDDVMLPRKRADGWMEVELGEFYNGEGCDGDVFVTLMETEAGVFKSGLIVWGIEIRTKQ</sequence>
<feature type="compositionally biased region" description="Polar residues" evidence="1">
    <location>
        <begin position="59"/>
        <end position="72"/>
    </location>
</feature>
<dbReference type="EnsemblPlants" id="EMT16413">
    <property type="protein sequence ID" value="EMT16413"/>
    <property type="gene ID" value="F775_00271"/>
</dbReference>
<feature type="region of interest" description="Disordered" evidence="1">
    <location>
        <begin position="42"/>
        <end position="86"/>
    </location>
</feature>